<feature type="compositionally biased region" description="Polar residues" evidence="1">
    <location>
        <begin position="437"/>
        <end position="450"/>
    </location>
</feature>
<gene>
    <name evidence="2" type="ORF">PHISCL_09008</name>
</gene>
<dbReference type="AlphaFoldDB" id="A0A3A2Z6C8"/>
<reference evidence="3" key="1">
    <citation type="submission" date="2017-02" db="EMBL/GenBank/DDBJ databases">
        <authorList>
            <person name="Tafer H."/>
            <person name="Lopandic K."/>
        </authorList>
    </citation>
    <scope>NUCLEOTIDE SEQUENCE [LARGE SCALE GENOMIC DNA]</scope>
    <source>
        <strain evidence="3">CBS 366.77</strain>
    </source>
</reference>
<protein>
    <submittedName>
        <fullName evidence="2">Uncharacterized protein</fullName>
    </submittedName>
</protein>
<feature type="region of interest" description="Disordered" evidence="1">
    <location>
        <begin position="434"/>
        <end position="512"/>
    </location>
</feature>
<keyword evidence="3" id="KW-1185">Reference proteome</keyword>
<feature type="compositionally biased region" description="Basic residues" evidence="1">
    <location>
        <begin position="558"/>
        <end position="567"/>
    </location>
</feature>
<dbReference type="Proteomes" id="UP000266188">
    <property type="component" value="Unassembled WGS sequence"/>
</dbReference>
<organism evidence="2 3">
    <name type="scientific">Aspergillus sclerotialis</name>
    <dbReference type="NCBI Taxonomy" id="2070753"/>
    <lineage>
        <taxon>Eukaryota</taxon>
        <taxon>Fungi</taxon>
        <taxon>Dikarya</taxon>
        <taxon>Ascomycota</taxon>
        <taxon>Pezizomycotina</taxon>
        <taxon>Eurotiomycetes</taxon>
        <taxon>Eurotiomycetidae</taxon>
        <taxon>Eurotiales</taxon>
        <taxon>Aspergillaceae</taxon>
        <taxon>Aspergillus</taxon>
        <taxon>Aspergillus subgen. Polypaecilum</taxon>
    </lineage>
</organism>
<feature type="region of interest" description="Disordered" evidence="1">
    <location>
        <begin position="99"/>
        <end position="148"/>
    </location>
</feature>
<evidence type="ECO:0000313" key="2">
    <source>
        <dbReference type="EMBL" id="RJE18658.1"/>
    </source>
</evidence>
<comment type="caution">
    <text evidence="2">The sequence shown here is derived from an EMBL/GenBank/DDBJ whole genome shotgun (WGS) entry which is preliminary data.</text>
</comment>
<accession>A0A3A2Z6C8</accession>
<feature type="compositionally biased region" description="Polar residues" evidence="1">
    <location>
        <begin position="582"/>
        <end position="591"/>
    </location>
</feature>
<evidence type="ECO:0000256" key="1">
    <source>
        <dbReference type="SAM" id="MobiDB-lite"/>
    </source>
</evidence>
<proteinExistence type="predicted"/>
<feature type="compositionally biased region" description="Basic and acidic residues" evidence="1">
    <location>
        <begin position="472"/>
        <end position="503"/>
    </location>
</feature>
<evidence type="ECO:0000313" key="3">
    <source>
        <dbReference type="Proteomes" id="UP000266188"/>
    </source>
</evidence>
<name>A0A3A2Z6C8_9EURO</name>
<feature type="region of interest" description="Disordered" evidence="1">
    <location>
        <begin position="558"/>
        <end position="595"/>
    </location>
</feature>
<dbReference type="OrthoDB" id="5421702at2759"/>
<sequence>MDSSSTERSSMDVAGQLNQYIDELLRPIQIDRAEDVEEELLSSQLAGQVGDLIHSNNVCRTNEDGYHQLDDQIDELLKPVQFDWADDVEEELLFHSRRQVDSSEDMSIDSPQSVDPSENFRVPDEGDMVEDIPISDASLGPMGETDENSEAGFSIGRALLSSIQETPYSGTMEGSSFDSGFAEAEFQVSREFVSRALMVNTAVDIHHFNWRGSPVYEYSSTPPAISLLYLLSDPKVPKQSDELRLQAILTRATTYIDPVLVSLDNGWDDLNTKGFELVQFATGRTSKFYTPHGAWIHDNNEKDDQTILDDGDICIYISPNMAAANGFVELCPIRSKSQWEADRDRRIAYANSPDGSRFLAKMKNRVYVPSPLKYSVAQEDLVAEVDADAPVPHEDKYEEEGSDKVGELPLILRPRKRTFSFEEEYDCSNKTLKRRQSLSGLRQDTQTDHYSLSGAGMKASYSNTPHMGSEMDSDHQEDGFKDNSEKMESVPLEKELKQRRPDRPSMVNASHSSDWEEGTIDFVPRQASDVPFVSVRPRRGRRYRAVLRHWKSKWKKRVDRQHRRRCAKAQPIGQMSAGGWSKSPQSFSNVRDPSHTSVSSCRSSFSSTSFSHVQSESTPVTSDDAMSEFDFIRQYFSFPTPVFNDVPKESDLSSIATGENTNTNKRHENKIISLVKRMTSKGRSLYNEVESRLHVSKDEAESRERFLMPKVIES</sequence>
<dbReference type="EMBL" id="MVGC01000514">
    <property type="protein sequence ID" value="RJE18658.1"/>
    <property type="molecule type" value="Genomic_DNA"/>
</dbReference>